<feature type="compositionally biased region" description="Low complexity" evidence="1">
    <location>
        <begin position="61"/>
        <end position="75"/>
    </location>
</feature>
<gene>
    <name evidence="2" type="ORF">UCREL1_678</name>
</gene>
<feature type="compositionally biased region" description="Low complexity" evidence="1">
    <location>
        <begin position="289"/>
        <end position="306"/>
    </location>
</feature>
<name>M7T076_EUTLA</name>
<feature type="compositionally biased region" description="Polar residues" evidence="1">
    <location>
        <begin position="202"/>
        <end position="228"/>
    </location>
</feature>
<feature type="region of interest" description="Disordered" evidence="1">
    <location>
        <begin position="1"/>
        <end position="421"/>
    </location>
</feature>
<feature type="compositionally biased region" description="Basic and acidic residues" evidence="1">
    <location>
        <begin position="539"/>
        <end position="548"/>
    </location>
</feature>
<proteinExistence type="predicted"/>
<dbReference type="AlphaFoldDB" id="M7T076"/>
<organism evidence="2 3">
    <name type="scientific">Eutypa lata (strain UCR-EL1)</name>
    <name type="common">Grapevine dieback disease fungus</name>
    <name type="synonym">Eutypa armeniacae</name>
    <dbReference type="NCBI Taxonomy" id="1287681"/>
    <lineage>
        <taxon>Eukaryota</taxon>
        <taxon>Fungi</taxon>
        <taxon>Dikarya</taxon>
        <taxon>Ascomycota</taxon>
        <taxon>Pezizomycotina</taxon>
        <taxon>Sordariomycetes</taxon>
        <taxon>Xylariomycetidae</taxon>
        <taxon>Xylariales</taxon>
        <taxon>Diatrypaceae</taxon>
        <taxon>Eutypa</taxon>
    </lineage>
</organism>
<feature type="compositionally biased region" description="Low complexity" evidence="1">
    <location>
        <begin position="477"/>
        <end position="497"/>
    </location>
</feature>
<feature type="compositionally biased region" description="Polar residues" evidence="1">
    <location>
        <begin position="84"/>
        <end position="93"/>
    </location>
</feature>
<feature type="compositionally biased region" description="Low complexity" evidence="1">
    <location>
        <begin position="529"/>
        <end position="538"/>
    </location>
</feature>
<feature type="compositionally biased region" description="Polar residues" evidence="1">
    <location>
        <begin position="134"/>
        <end position="146"/>
    </location>
</feature>
<accession>M7T076</accession>
<evidence type="ECO:0000256" key="1">
    <source>
        <dbReference type="SAM" id="MobiDB-lite"/>
    </source>
</evidence>
<dbReference type="eggNOG" id="ENOG502S5WM">
    <property type="taxonomic scope" value="Eukaryota"/>
</dbReference>
<feature type="compositionally biased region" description="Polar residues" evidence="1">
    <location>
        <begin position="278"/>
        <end position="288"/>
    </location>
</feature>
<dbReference type="Proteomes" id="UP000012174">
    <property type="component" value="Unassembled WGS sequence"/>
</dbReference>
<reference evidence="3" key="1">
    <citation type="journal article" date="2013" name="Genome Announc.">
        <title>Draft genome sequence of the grapevine dieback fungus Eutypa lata UCR-EL1.</title>
        <authorList>
            <person name="Blanco-Ulate B."/>
            <person name="Rolshausen P.E."/>
            <person name="Cantu D."/>
        </authorList>
    </citation>
    <scope>NUCLEOTIDE SEQUENCE [LARGE SCALE GENOMIC DNA]</scope>
    <source>
        <strain evidence="3">UCR-EL1</strain>
    </source>
</reference>
<evidence type="ECO:0000313" key="3">
    <source>
        <dbReference type="Proteomes" id="UP000012174"/>
    </source>
</evidence>
<dbReference type="InterPro" id="IPR012677">
    <property type="entry name" value="Nucleotide-bd_a/b_plait_sf"/>
</dbReference>
<feature type="compositionally biased region" description="Polar residues" evidence="1">
    <location>
        <begin position="387"/>
        <end position="408"/>
    </location>
</feature>
<dbReference type="OrthoDB" id="336240at2759"/>
<feature type="region of interest" description="Disordered" evidence="1">
    <location>
        <begin position="475"/>
        <end position="561"/>
    </location>
</feature>
<dbReference type="EMBL" id="KB705478">
    <property type="protein sequence ID" value="EMR72299.1"/>
    <property type="molecule type" value="Genomic_DNA"/>
</dbReference>
<protein>
    <submittedName>
        <fullName evidence="2">Putative rna rnp-1 protein</fullName>
    </submittedName>
</protein>
<evidence type="ECO:0000313" key="2">
    <source>
        <dbReference type="EMBL" id="EMR72299.1"/>
    </source>
</evidence>
<feature type="region of interest" description="Disordered" evidence="1">
    <location>
        <begin position="960"/>
        <end position="999"/>
    </location>
</feature>
<feature type="compositionally biased region" description="Low complexity" evidence="1">
    <location>
        <begin position="100"/>
        <end position="116"/>
    </location>
</feature>
<sequence length="999" mass="107993">MDPRPSKMLGIEPGKPSPMVQKVINARRSQPYREPKKALSSDNDTGGGVSLLPTRPSSPQATTGVATTYTNTTTAPDGHGLGQSGTPSPAHQQSAEDDVSLGNSDYSLSSNSSASGVQLEPTTKPFNAAAGQPQKATKSSIASNLTAKAKSFVPQSASVAKNAPSIHATTTTSSATGKGYNNNTGNGNNYNNGFTSTKHRSGPTNSNWRTGPGASTTGSHAGNNSGQDKASKHRQGDAFSNQFEDSRKLMDLMAFSEDENTSTTPRSNTNTNSRVSKGPTQPRSSQHHSSTMAPSSGAGAAATSPARTDWVSGPINNGVLDAINSSTSQGPGASNRTMGNQQAQPQISTSNVHPTSNSSEAQPSRVAPKWARSRLMNETSKDDNGNHDNSGLQNSPASTMKTGQQGHQGATPGRGAQNSWVRHRDTAQLTPNRAGGGTNYANVNANTNAQQHTPAMTKASDKDLADVKQRLMNFANGSTSAGAPSPTTTTDADATAPISYRGGLPGSASESTLDIYTRRAPAPAPAPAAPTDAMSPTPSEERRDRNGGDADSEEDERMRMIMDDEPDISKMYSRELKELISPSEIPLIARLRGRAFPFEPSGRVHVKRGEGVVHYVNIPFDLDIPALVAHLGRSSRMLHPVLEGIHITMENVTGKTCEAYVETLTMKDSMDIVARHERRQADGHIDRLGDRPVEMDISSPDALLQAVFKAGSTGVEWRGGNPMIKEPPMGQKFGYFKEFVPAEDLTMLVKHAETQTTFSRQCPERPYECLISILVLMPWSSTEHITIKTRSQIYAAVIELLKLLRRAITDGKFNARLTPQLRNRLARAAMLCPGFTPLMKDNIVALAGISEQEACQAYNQPRGAHLWLHQYGIGVKLGVPLDVLEYYIAVIREETTRAVDELPMGERQEIQKLAERTSGYWGYFWRELNYPVGPDFDNMTLAEAARRELNTIDAILQRAVSRQQQQDQQQMGGYPHPGPSSLPGQQQQQQQQLGYHHRY</sequence>
<dbReference type="HOGENOM" id="CLU_299962_0_0_1"/>
<dbReference type="Gene3D" id="3.30.70.330">
    <property type="match status" value="1"/>
</dbReference>
<keyword evidence="3" id="KW-1185">Reference proteome</keyword>
<feature type="compositionally biased region" description="Polar residues" evidence="1">
    <location>
        <begin position="323"/>
        <end position="362"/>
    </location>
</feature>
<feature type="compositionally biased region" description="Low complexity" evidence="1">
    <location>
        <begin position="168"/>
        <end position="193"/>
    </location>
</feature>
<feature type="compositionally biased region" description="Low complexity" evidence="1">
    <location>
        <begin position="261"/>
        <end position="276"/>
    </location>
</feature>
<dbReference type="KEGG" id="ela:UCREL1_678"/>